<dbReference type="AlphaFoldDB" id="A0A2V3A469"/>
<gene>
    <name evidence="1" type="ORF">DFO73_102230</name>
</gene>
<dbReference type="Proteomes" id="UP000247150">
    <property type="component" value="Unassembled WGS sequence"/>
</dbReference>
<accession>A0A2V3A469</accession>
<protein>
    <submittedName>
        <fullName evidence="1">Uncharacterized protein</fullName>
    </submittedName>
</protein>
<comment type="caution">
    <text evidence="1">The sequence shown here is derived from an EMBL/GenBank/DDBJ whole genome shotgun (WGS) entry which is preliminary data.</text>
</comment>
<proteinExistence type="predicted"/>
<dbReference type="OrthoDB" id="2888612at2"/>
<reference evidence="1 2" key="1">
    <citation type="submission" date="2018-05" db="EMBL/GenBank/DDBJ databases">
        <title>Freshwater and sediment microbial communities from various areas in North America, analyzing microbe dynamics in response to fracking.</title>
        <authorList>
            <person name="Lamendella R."/>
        </authorList>
    </citation>
    <scope>NUCLEOTIDE SEQUENCE [LARGE SCALE GENOMIC DNA]</scope>
    <source>
        <strain evidence="1 2">15_TX</strain>
    </source>
</reference>
<dbReference type="RefSeq" id="WP_110063775.1">
    <property type="nucleotide sequence ID" value="NZ_QGTW01000002.1"/>
</dbReference>
<sequence length="66" mass="7816">MNRASDREKTLESLLESLIKMLGRSNQRVDDLSKRVIQLEFFIRETVMQNGHPQEHSPSRRFTIMN</sequence>
<evidence type="ECO:0000313" key="2">
    <source>
        <dbReference type="Proteomes" id="UP000247150"/>
    </source>
</evidence>
<name>A0A2V3A469_9BACI</name>
<dbReference type="EMBL" id="QGTW01000002">
    <property type="protein sequence ID" value="PWW31235.1"/>
    <property type="molecule type" value="Genomic_DNA"/>
</dbReference>
<evidence type="ECO:0000313" key="1">
    <source>
        <dbReference type="EMBL" id="PWW31235.1"/>
    </source>
</evidence>
<organism evidence="1 2">
    <name type="scientific">Cytobacillus oceanisediminis</name>
    <dbReference type="NCBI Taxonomy" id="665099"/>
    <lineage>
        <taxon>Bacteria</taxon>
        <taxon>Bacillati</taxon>
        <taxon>Bacillota</taxon>
        <taxon>Bacilli</taxon>
        <taxon>Bacillales</taxon>
        <taxon>Bacillaceae</taxon>
        <taxon>Cytobacillus</taxon>
    </lineage>
</organism>